<evidence type="ECO:0000259" key="12">
    <source>
        <dbReference type="Pfam" id="PF03033"/>
    </source>
</evidence>
<keyword evidence="1 10" id="KW-1003">Cell membrane</keyword>
<comment type="caution">
    <text evidence="10">Lacks conserved residue(s) required for the propagation of feature annotation.</text>
</comment>
<dbReference type="Proteomes" id="UP000034881">
    <property type="component" value="Unassembled WGS sequence"/>
</dbReference>
<dbReference type="InterPro" id="IPR007235">
    <property type="entry name" value="Glyco_trans_28_C"/>
</dbReference>
<dbReference type="UniPathway" id="UPA00219"/>
<dbReference type="InterPro" id="IPR006009">
    <property type="entry name" value="GlcNAc_MurG"/>
</dbReference>
<dbReference type="SUPFAM" id="SSF53756">
    <property type="entry name" value="UDP-Glycosyltransferase/glycogen phosphorylase"/>
    <property type="match status" value="1"/>
</dbReference>
<dbReference type="EMBL" id="LBYB01000001">
    <property type="protein sequence ID" value="KKR42736.1"/>
    <property type="molecule type" value="Genomic_DNA"/>
</dbReference>
<comment type="function">
    <text evidence="10">Cell wall formation. Catalyzes the transfer of a GlcNAc subunit on undecaprenyl-pyrophosphoryl-MurNAc-pentapeptide (lipid intermediate I) to form undecaprenyl-pyrophosphoryl-MurNAc-(pentapeptide)GlcNAc (lipid intermediate II).</text>
</comment>
<reference evidence="14 15" key="1">
    <citation type="journal article" date="2015" name="Nature">
        <title>rRNA introns, odd ribosomes, and small enigmatic genomes across a large radiation of phyla.</title>
        <authorList>
            <person name="Brown C.T."/>
            <person name="Hug L.A."/>
            <person name="Thomas B.C."/>
            <person name="Sharon I."/>
            <person name="Castelle C.J."/>
            <person name="Singh A."/>
            <person name="Wilkins M.J."/>
            <person name="Williams K.H."/>
            <person name="Banfield J.F."/>
        </authorList>
    </citation>
    <scope>NUCLEOTIDE SEQUENCE [LARGE SCALE GENOMIC DNA]</scope>
</reference>
<dbReference type="GO" id="GO:0051991">
    <property type="term" value="F:UDP-N-acetyl-D-glucosamine:N-acetylmuramoyl-L-alanyl-D-glutamyl-meso-2,6-diaminopimelyl-D-alanyl-D-alanine-diphosphoundecaprenol 4-beta-N-acetylglucosaminlytransferase activity"/>
    <property type="evidence" value="ECO:0007669"/>
    <property type="project" value="RHEA"/>
</dbReference>
<feature type="transmembrane region" description="Helical" evidence="11">
    <location>
        <begin position="69"/>
        <end position="91"/>
    </location>
</feature>
<keyword evidence="5 10" id="KW-0133">Cell shape</keyword>
<keyword evidence="2 10" id="KW-0132">Cell division</keyword>
<evidence type="ECO:0000313" key="14">
    <source>
        <dbReference type="EMBL" id="KKR42736.1"/>
    </source>
</evidence>
<name>A0A0G0QZ82_9BACT</name>
<dbReference type="GO" id="GO:0008360">
    <property type="term" value="P:regulation of cell shape"/>
    <property type="evidence" value="ECO:0007669"/>
    <property type="project" value="UniProtKB-KW"/>
</dbReference>
<dbReference type="GO" id="GO:0005975">
    <property type="term" value="P:carbohydrate metabolic process"/>
    <property type="evidence" value="ECO:0007669"/>
    <property type="project" value="InterPro"/>
</dbReference>
<evidence type="ECO:0000256" key="5">
    <source>
        <dbReference type="ARBA" id="ARBA00022960"/>
    </source>
</evidence>
<comment type="pathway">
    <text evidence="10">Cell wall biogenesis; peptidoglycan biosynthesis.</text>
</comment>
<gene>
    <name evidence="10" type="primary">murG</name>
    <name evidence="14" type="ORF">UT77_C0001G0187</name>
</gene>
<feature type="transmembrane region" description="Helical" evidence="11">
    <location>
        <begin position="98"/>
        <end position="117"/>
    </location>
</feature>
<dbReference type="GO" id="GO:0071555">
    <property type="term" value="P:cell wall organization"/>
    <property type="evidence" value="ECO:0007669"/>
    <property type="project" value="UniProtKB-KW"/>
</dbReference>
<dbReference type="InterPro" id="IPR004276">
    <property type="entry name" value="GlycoTrans_28_N"/>
</dbReference>
<dbReference type="GO" id="GO:0050511">
    <property type="term" value="F:undecaprenyldiphospho-muramoylpentapeptide beta-N-acetylglucosaminyltransferase activity"/>
    <property type="evidence" value="ECO:0007669"/>
    <property type="project" value="UniProtKB-UniRule"/>
</dbReference>
<organism evidence="14 15">
    <name type="scientific">Candidatus Daviesbacteria bacterium GW2011_GWC2_40_12</name>
    <dbReference type="NCBI Taxonomy" id="1618431"/>
    <lineage>
        <taxon>Bacteria</taxon>
        <taxon>Candidatus Daviesiibacteriota</taxon>
    </lineage>
</organism>
<keyword evidence="11" id="KW-0812">Transmembrane</keyword>
<evidence type="ECO:0000256" key="9">
    <source>
        <dbReference type="ARBA" id="ARBA00023316"/>
    </source>
</evidence>
<evidence type="ECO:0000256" key="3">
    <source>
        <dbReference type="ARBA" id="ARBA00022676"/>
    </source>
</evidence>
<dbReference type="Pfam" id="PF04101">
    <property type="entry name" value="Glyco_tran_28_C"/>
    <property type="match status" value="1"/>
</dbReference>
<dbReference type="PANTHER" id="PTHR21015:SF22">
    <property type="entry name" value="GLYCOSYLTRANSFERASE"/>
    <property type="match status" value="1"/>
</dbReference>
<feature type="domain" description="Glycosyl transferase family 28 C-terminal" evidence="13">
    <location>
        <begin position="189"/>
        <end position="349"/>
    </location>
</feature>
<keyword evidence="6 10" id="KW-0573">Peptidoglycan synthesis</keyword>
<evidence type="ECO:0000256" key="10">
    <source>
        <dbReference type="HAMAP-Rule" id="MF_00033"/>
    </source>
</evidence>
<evidence type="ECO:0000256" key="8">
    <source>
        <dbReference type="ARBA" id="ARBA00023306"/>
    </source>
</evidence>
<evidence type="ECO:0000256" key="11">
    <source>
        <dbReference type="SAM" id="Phobius"/>
    </source>
</evidence>
<dbReference type="EC" id="2.4.1.227" evidence="10"/>
<evidence type="ECO:0000259" key="13">
    <source>
        <dbReference type="Pfam" id="PF04101"/>
    </source>
</evidence>
<dbReference type="AlphaFoldDB" id="A0A0G0QZ82"/>
<keyword evidence="7 10" id="KW-0472">Membrane</keyword>
<proteinExistence type="inferred from homology"/>
<dbReference type="HAMAP" id="MF_00033">
    <property type="entry name" value="MurG"/>
    <property type="match status" value="1"/>
</dbReference>
<feature type="binding site" evidence="10">
    <location>
        <position position="166"/>
    </location>
    <ligand>
        <name>UDP-N-acetyl-alpha-D-glucosamine</name>
        <dbReference type="ChEBI" id="CHEBI:57705"/>
    </ligand>
</feature>
<evidence type="ECO:0000256" key="2">
    <source>
        <dbReference type="ARBA" id="ARBA00022618"/>
    </source>
</evidence>
<dbReference type="Gene3D" id="3.40.50.2000">
    <property type="entry name" value="Glycogen Phosphorylase B"/>
    <property type="match status" value="2"/>
</dbReference>
<evidence type="ECO:0000256" key="7">
    <source>
        <dbReference type="ARBA" id="ARBA00023136"/>
    </source>
</evidence>
<dbReference type="PANTHER" id="PTHR21015">
    <property type="entry name" value="UDP-N-ACETYLGLUCOSAMINE--N-ACETYLMURAMYL-(PENTAPEPTIDE) PYROPHOSPHORYL-UNDECAPRENOL N-ACETYLGLUCOSAMINE TRANSFERASE 1"/>
    <property type="match status" value="1"/>
</dbReference>
<comment type="similarity">
    <text evidence="10">Belongs to the glycosyltransferase 28 family. MurG subfamily.</text>
</comment>
<accession>A0A0G0QZ82</accession>
<evidence type="ECO:0000256" key="1">
    <source>
        <dbReference type="ARBA" id="ARBA00022475"/>
    </source>
</evidence>
<evidence type="ECO:0000256" key="6">
    <source>
        <dbReference type="ARBA" id="ARBA00022984"/>
    </source>
</evidence>
<evidence type="ECO:0000256" key="4">
    <source>
        <dbReference type="ARBA" id="ARBA00022679"/>
    </source>
</evidence>
<protein>
    <recommendedName>
        <fullName evidence="10">UDP-N-acetylglucosamine--N-acetylmuramyl-(pentapeptide) pyrophosphoryl-undecaprenol N-acetylglucosamine transferase</fullName>
        <ecNumber evidence="10">2.4.1.227</ecNumber>
    </recommendedName>
    <alternativeName>
        <fullName evidence="10">Undecaprenyl-PP-MurNAc-pentapeptide-UDPGlcNAc GlcNAc transferase</fullName>
    </alternativeName>
</protein>
<dbReference type="GO" id="GO:0005886">
    <property type="term" value="C:plasma membrane"/>
    <property type="evidence" value="ECO:0007669"/>
    <property type="project" value="UniProtKB-SubCell"/>
</dbReference>
<keyword evidence="3 10" id="KW-0328">Glycosyltransferase</keyword>
<dbReference type="GO" id="GO:0009252">
    <property type="term" value="P:peptidoglycan biosynthetic process"/>
    <property type="evidence" value="ECO:0007669"/>
    <property type="project" value="UniProtKB-UniRule"/>
</dbReference>
<keyword evidence="8 10" id="KW-0131">Cell cycle</keyword>
<dbReference type="GO" id="GO:0051301">
    <property type="term" value="P:cell division"/>
    <property type="evidence" value="ECO:0007669"/>
    <property type="project" value="UniProtKB-KW"/>
</dbReference>
<comment type="caution">
    <text evidence="14">The sequence shown here is derived from an EMBL/GenBank/DDBJ whole genome shotgun (WGS) entry which is preliminary data.</text>
</comment>
<comment type="subcellular location">
    <subcellularLocation>
        <location evidence="10">Cell membrane</location>
        <topology evidence="10">Peripheral membrane protein</topology>
        <orientation evidence="10">Cytoplasmic side</orientation>
    </subcellularLocation>
</comment>
<keyword evidence="4 10" id="KW-0808">Transferase</keyword>
<feature type="domain" description="Glycosyltransferase family 28 N-terminal" evidence="12">
    <location>
        <begin position="6"/>
        <end position="145"/>
    </location>
</feature>
<keyword evidence="9 10" id="KW-0961">Cell wall biogenesis/degradation</keyword>
<comment type="catalytic activity">
    <reaction evidence="10">
        <text>di-trans,octa-cis-undecaprenyl diphospho-N-acetyl-alpha-D-muramoyl-L-alanyl-D-glutamyl-meso-2,6-diaminopimeloyl-D-alanyl-D-alanine + UDP-N-acetyl-alpha-D-glucosamine = di-trans,octa-cis-undecaprenyl diphospho-[N-acetyl-alpha-D-glucosaminyl-(1-&gt;4)]-N-acetyl-alpha-D-muramoyl-L-alanyl-D-glutamyl-meso-2,6-diaminopimeloyl-D-alanyl-D-alanine + UDP + H(+)</text>
        <dbReference type="Rhea" id="RHEA:31227"/>
        <dbReference type="ChEBI" id="CHEBI:15378"/>
        <dbReference type="ChEBI" id="CHEBI:57705"/>
        <dbReference type="ChEBI" id="CHEBI:58223"/>
        <dbReference type="ChEBI" id="CHEBI:61387"/>
        <dbReference type="ChEBI" id="CHEBI:61388"/>
        <dbReference type="EC" id="2.4.1.227"/>
    </reaction>
</comment>
<evidence type="ECO:0000313" key="15">
    <source>
        <dbReference type="Proteomes" id="UP000034881"/>
    </source>
</evidence>
<dbReference type="Pfam" id="PF03033">
    <property type="entry name" value="Glyco_transf_28"/>
    <property type="match status" value="1"/>
</dbReference>
<keyword evidence="11" id="KW-1133">Transmembrane helix</keyword>
<dbReference type="CDD" id="cd03785">
    <property type="entry name" value="GT28_MurG"/>
    <property type="match status" value="1"/>
</dbReference>
<feature type="binding site" evidence="10">
    <location>
        <position position="290"/>
    </location>
    <ligand>
        <name>UDP-N-acetyl-alpha-D-glucosamine</name>
        <dbReference type="ChEBI" id="CHEBI:57705"/>
    </ligand>
</feature>
<sequence>MKVLITGAHFTPAVAVIEQLKKVSGLEVVYVGRKTTFEGDKAKSAESAILPSLGVKFIPIITGRLQRTFTLYTIPSLFKIPIGFLQSIFILLSQKPDVILSFGGYVSVPVVITGWLFSVPVIIHEQTLFAGLANRICSYFADKIAVSFKDGEFKGEKVVLTGNPIRRDIYELSKKAAQAVFREKKMPAVLIIGGNQGSHAINTAVEKILDKLTKIAKVYHQTGDSKYGDFERLNNFSGENYKVFKFIGNQWTKILEECDLVVSRAGINSLTELAFLGKPVLLIPIGNSEQKKNAQYFSGIGLAKILPESKLTGETLLEQVKLMLSDLKTSSQKAQKAKELIIPDGAKRLTLETLLLVNSPKN</sequence>